<evidence type="ECO:0000313" key="3">
    <source>
        <dbReference type="EMBL" id="MCF7528732.1"/>
    </source>
</evidence>
<dbReference type="CDD" id="cd10448">
    <property type="entry name" value="GIY-YIG_unchar_3"/>
    <property type="match status" value="1"/>
</dbReference>
<feature type="domain" description="GIY-YIG" evidence="2">
    <location>
        <begin position="1"/>
        <end position="74"/>
    </location>
</feature>
<dbReference type="PROSITE" id="PS50164">
    <property type="entry name" value="GIY_YIG"/>
    <property type="match status" value="1"/>
</dbReference>
<dbReference type="Gene3D" id="3.40.1440.10">
    <property type="entry name" value="GIY-YIG endonuclease"/>
    <property type="match status" value="1"/>
</dbReference>
<dbReference type="InterPro" id="IPR050190">
    <property type="entry name" value="UPF0213_domain"/>
</dbReference>
<gene>
    <name evidence="3" type="ORF">L4H06_00550</name>
    <name evidence="4" type="ORF">L4H06_05065</name>
</gene>
<evidence type="ECO:0000313" key="5">
    <source>
        <dbReference type="Proteomes" id="UP001201397"/>
    </source>
</evidence>
<sequence>MQPAVYILANQRNGTLYIGVTSNPVQRIYQHKQHFIQGFTKRYKVTCELHETMISAISREKQLKKWLRKWKVELIEKSNPDWCDLWQEIIA</sequence>
<dbReference type="EMBL" id="JAKKDL010000004">
    <property type="protein sequence ID" value="MCF7529590.1"/>
    <property type="molecule type" value="Genomic_DNA"/>
</dbReference>
<comment type="caution">
    <text evidence="4">The sequence shown here is derived from an EMBL/GenBank/DDBJ whole genome shotgun (WGS) entry which is preliminary data.</text>
</comment>
<evidence type="ECO:0000259" key="2">
    <source>
        <dbReference type="PROSITE" id="PS50164"/>
    </source>
</evidence>
<dbReference type="RefSeq" id="WP_237092115.1">
    <property type="nucleotide sequence ID" value="NZ_JAKKDL010000001.1"/>
</dbReference>
<dbReference type="Proteomes" id="UP001201397">
    <property type="component" value="Unassembled WGS sequence"/>
</dbReference>
<dbReference type="SMART" id="SM00465">
    <property type="entry name" value="GIYc"/>
    <property type="match status" value="1"/>
</dbReference>
<dbReference type="InterPro" id="IPR035901">
    <property type="entry name" value="GIY-YIG_endonuc_sf"/>
</dbReference>
<proteinExistence type="inferred from homology"/>
<reference evidence="4" key="1">
    <citation type="submission" date="2022-01" db="EMBL/GenBank/DDBJ databases">
        <title>Neisseria sp. ZJ104.</title>
        <authorList>
            <person name="Yang C."/>
        </authorList>
    </citation>
    <scope>NUCLEOTIDE SEQUENCE</scope>
    <source>
        <strain evidence="4">ZJ104</strain>
    </source>
</reference>
<dbReference type="AlphaFoldDB" id="A0AAW5AEY0"/>
<dbReference type="InterPro" id="IPR000305">
    <property type="entry name" value="GIY-YIG_endonuc"/>
</dbReference>
<evidence type="ECO:0000256" key="1">
    <source>
        <dbReference type="ARBA" id="ARBA00007435"/>
    </source>
</evidence>
<dbReference type="SUPFAM" id="SSF82771">
    <property type="entry name" value="GIY-YIG endonuclease"/>
    <property type="match status" value="1"/>
</dbReference>
<comment type="similarity">
    <text evidence="1">Belongs to the UPF0213 family.</text>
</comment>
<dbReference type="PANTHER" id="PTHR34477">
    <property type="entry name" value="UPF0213 PROTEIN YHBQ"/>
    <property type="match status" value="1"/>
</dbReference>
<dbReference type="Pfam" id="PF01541">
    <property type="entry name" value="GIY-YIG"/>
    <property type="match status" value="1"/>
</dbReference>
<accession>A0AAW5AEY0</accession>
<dbReference type="EMBL" id="JAKKDL010000001">
    <property type="protein sequence ID" value="MCF7528732.1"/>
    <property type="molecule type" value="Genomic_DNA"/>
</dbReference>
<dbReference type="PANTHER" id="PTHR34477:SF5">
    <property type="entry name" value="BSL5627 PROTEIN"/>
    <property type="match status" value="1"/>
</dbReference>
<evidence type="ECO:0000313" key="4">
    <source>
        <dbReference type="EMBL" id="MCF7529590.1"/>
    </source>
</evidence>
<protein>
    <submittedName>
        <fullName evidence="4">GIY-YIG nuclease family protein</fullName>
    </submittedName>
</protein>
<name>A0AAW5AEY0_9NEIS</name>
<organism evidence="4 5">
    <name type="scientific">Neisseria lisongii</name>
    <dbReference type="NCBI Taxonomy" id="2912188"/>
    <lineage>
        <taxon>Bacteria</taxon>
        <taxon>Pseudomonadati</taxon>
        <taxon>Pseudomonadota</taxon>
        <taxon>Betaproteobacteria</taxon>
        <taxon>Neisseriales</taxon>
        <taxon>Neisseriaceae</taxon>
        <taxon>Neisseria</taxon>
    </lineage>
</organism>